<dbReference type="SUPFAM" id="SSF81606">
    <property type="entry name" value="PP2C-like"/>
    <property type="match status" value="1"/>
</dbReference>
<evidence type="ECO:0000256" key="2">
    <source>
        <dbReference type="SAM" id="Phobius"/>
    </source>
</evidence>
<dbReference type="GO" id="GO:0016791">
    <property type="term" value="F:phosphatase activity"/>
    <property type="evidence" value="ECO:0007669"/>
    <property type="project" value="TreeGrafter"/>
</dbReference>
<feature type="transmembrane region" description="Helical" evidence="2">
    <location>
        <begin position="63"/>
        <end position="82"/>
    </location>
</feature>
<keyword evidence="5" id="KW-1185">Reference proteome</keyword>
<dbReference type="PANTHER" id="PTHR43156:SF2">
    <property type="entry name" value="STAGE II SPORULATION PROTEIN E"/>
    <property type="match status" value="1"/>
</dbReference>
<reference evidence="4 5" key="1">
    <citation type="submission" date="2016-10" db="EMBL/GenBank/DDBJ databases">
        <authorList>
            <person name="de Groot N.N."/>
        </authorList>
    </citation>
    <scope>NUCLEOTIDE SEQUENCE [LARGE SCALE GENOMIC DNA]</scope>
    <source>
        <strain evidence="4 5">GAS232</strain>
    </source>
</reference>
<evidence type="ECO:0000313" key="4">
    <source>
        <dbReference type="EMBL" id="SDF16239.1"/>
    </source>
</evidence>
<dbReference type="InterPro" id="IPR052016">
    <property type="entry name" value="Bact_Sigma-Reg"/>
</dbReference>
<dbReference type="PANTHER" id="PTHR43156">
    <property type="entry name" value="STAGE II SPORULATION PROTEIN E-RELATED"/>
    <property type="match status" value="1"/>
</dbReference>
<dbReference type="Gene3D" id="3.60.40.10">
    <property type="entry name" value="PPM-type phosphatase domain"/>
    <property type="match status" value="1"/>
</dbReference>
<dbReference type="OrthoDB" id="9763484at2"/>
<dbReference type="EMBL" id="LT629690">
    <property type="protein sequence ID" value="SDF16239.1"/>
    <property type="molecule type" value="Genomic_DNA"/>
</dbReference>
<feature type="transmembrane region" description="Helical" evidence="2">
    <location>
        <begin position="206"/>
        <end position="228"/>
    </location>
</feature>
<feature type="transmembrane region" description="Helical" evidence="2">
    <location>
        <begin position="151"/>
        <end position="170"/>
    </location>
</feature>
<keyword evidence="2" id="KW-0812">Transmembrane</keyword>
<feature type="domain" description="PPM-type phosphatase" evidence="3">
    <location>
        <begin position="263"/>
        <end position="475"/>
    </location>
</feature>
<organism evidence="4 5">
    <name type="scientific">Terriglobus roseus</name>
    <dbReference type="NCBI Taxonomy" id="392734"/>
    <lineage>
        <taxon>Bacteria</taxon>
        <taxon>Pseudomonadati</taxon>
        <taxon>Acidobacteriota</taxon>
        <taxon>Terriglobia</taxon>
        <taxon>Terriglobales</taxon>
        <taxon>Acidobacteriaceae</taxon>
        <taxon>Terriglobus</taxon>
    </lineage>
</organism>
<dbReference type="InterPro" id="IPR001932">
    <property type="entry name" value="PPM-type_phosphatase-like_dom"/>
</dbReference>
<evidence type="ECO:0000256" key="1">
    <source>
        <dbReference type="ARBA" id="ARBA00022801"/>
    </source>
</evidence>
<keyword evidence="2" id="KW-0472">Membrane</keyword>
<protein>
    <submittedName>
        <fullName evidence="4">Sigma-B regulation protein RsbU (Phosphoserine phosphatase)</fullName>
    </submittedName>
</protein>
<proteinExistence type="predicted"/>
<dbReference type="AlphaFoldDB" id="A0A1G7IVA6"/>
<feature type="transmembrane region" description="Helical" evidence="2">
    <location>
        <begin position="94"/>
        <end position="114"/>
    </location>
</feature>
<dbReference type="SMART" id="SM00331">
    <property type="entry name" value="PP2C_SIG"/>
    <property type="match status" value="1"/>
</dbReference>
<evidence type="ECO:0000259" key="3">
    <source>
        <dbReference type="SMART" id="SM00331"/>
    </source>
</evidence>
<accession>A0A1G7IVA6</accession>
<gene>
    <name evidence="4" type="ORF">SAMN05444167_1576</name>
</gene>
<name>A0A1G7IVA6_9BACT</name>
<dbReference type="InterPro" id="IPR036457">
    <property type="entry name" value="PPM-type-like_dom_sf"/>
</dbReference>
<dbReference type="Pfam" id="PF07228">
    <property type="entry name" value="SpoIIE"/>
    <property type="match status" value="1"/>
</dbReference>
<sequence>MAIGTGAAQRMLIAAVPRVQIPVEEALRLFNYDQVFLSLGTVITFAGLVAAVVCILRRKADPLLLWFALFSILYGVRLVVRHQPTWQLHSQSRLVLWLTIGLGYLVPIPAYLFFKELNLFHRIGRILLYAVAPILIVLSLLTLVTGPHYQIANIYTFVVSISLIVAAVELALDRSVSRETRLIQQGLILFIVGALYENLADFVHTIPYFNVEPFAFLVLLVVLGTVAARRTLAREQQLRTIENELDIAQRIQRSILPTASPVSDFFEVAAQYQPMTAVAGDFYEYISLRNEEVALFIADVSGHGVPAALIASMVKAVAASLRAVADDPAEVLRRMNGSLCGNVQGQFVTAAYVYLNSESGELRYSAAAHPPMLWLRENTILPIEENGLLLGAFGFAEYTTRTLPLRHGDRILLYTDGMLEAESTAGEEFGVERLASLLRDNRDLSAEECARSMMKTVMQWSAAQSDDLTVMVCDYRNEFAGAAA</sequence>
<keyword evidence="2" id="KW-1133">Transmembrane helix</keyword>
<dbReference type="Proteomes" id="UP000182427">
    <property type="component" value="Chromosome I"/>
</dbReference>
<keyword evidence="1" id="KW-0378">Hydrolase</keyword>
<feature type="transmembrane region" description="Helical" evidence="2">
    <location>
        <begin position="126"/>
        <end position="145"/>
    </location>
</feature>
<evidence type="ECO:0000313" key="5">
    <source>
        <dbReference type="Proteomes" id="UP000182427"/>
    </source>
</evidence>
<feature type="transmembrane region" description="Helical" evidence="2">
    <location>
        <begin position="35"/>
        <end position="56"/>
    </location>
</feature>